<proteinExistence type="inferred from homology"/>
<dbReference type="EMBL" id="BONY01000029">
    <property type="protein sequence ID" value="GIH06683.1"/>
    <property type="molecule type" value="Genomic_DNA"/>
</dbReference>
<dbReference type="Pfam" id="PF13561">
    <property type="entry name" value="adh_short_C2"/>
    <property type="match status" value="1"/>
</dbReference>
<evidence type="ECO:0000313" key="5">
    <source>
        <dbReference type="Proteomes" id="UP000612899"/>
    </source>
</evidence>
<dbReference type="SMART" id="SM00822">
    <property type="entry name" value="PKS_KR"/>
    <property type="match status" value="1"/>
</dbReference>
<organism evidence="4 5">
    <name type="scientific">Rhizocola hellebori</name>
    <dbReference type="NCBI Taxonomy" id="1392758"/>
    <lineage>
        <taxon>Bacteria</taxon>
        <taxon>Bacillati</taxon>
        <taxon>Actinomycetota</taxon>
        <taxon>Actinomycetes</taxon>
        <taxon>Micromonosporales</taxon>
        <taxon>Micromonosporaceae</taxon>
        <taxon>Rhizocola</taxon>
    </lineage>
</organism>
<sequence length="240" mass="24214">MDFGFTRGDTIVVTGAGSGIGKAIALMAARAGLRVSAWDLAEAAILATVAEIQADGGDAVAAVADIGDPAAVARALSEAGPVRYLVNNAGPASSRELDFNDALAATVGTVQAVTDAWLRTGPAEGSAVVNIASVAGNYVGTDSAWYSAGKAAIAGYTRHLATRRAPAIRANAIAPGFIATPRMTGFAASELGQSLVERNPMRRAGHADDVAGAVLFLLSPLAAYINGVLLPVDGGWVVTQ</sequence>
<dbReference type="PANTHER" id="PTHR43477">
    <property type="entry name" value="DIHYDROANTICAPSIN 7-DEHYDROGENASE"/>
    <property type="match status" value="1"/>
</dbReference>
<reference evidence="4" key="1">
    <citation type="submission" date="2021-01" db="EMBL/GenBank/DDBJ databases">
        <title>Whole genome shotgun sequence of Rhizocola hellebori NBRC 109834.</title>
        <authorList>
            <person name="Komaki H."/>
            <person name="Tamura T."/>
        </authorList>
    </citation>
    <scope>NUCLEOTIDE SEQUENCE</scope>
    <source>
        <strain evidence="4">NBRC 109834</strain>
    </source>
</reference>
<gene>
    <name evidence="4" type="ORF">Rhe02_47500</name>
</gene>
<dbReference type="PROSITE" id="PS00061">
    <property type="entry name" value="ADH_SHORT"/>
    <property type="match status" value="1"/>
</dbReference>
<dbReference type="InterPro" id="IPR051122">
    <property type="entry name" value="SDR_DHRS6-like"/>
</dbReference>
<dbReference type="Proteomes" id="UP000612899">
    <property type="component" value="Unassembled WGS sequence"/>
</dbReference>
<dbReference type="RefSeq" id="WP_203910494.1">
    <property type="nucleotide sequence ID" value="NZ_BONY01000029.1"/>
</dbReference>
<dbReference type="InterPro" id="IPR020904">
    <property type="entry name" value="Sc_DH/Rdtase_CS"/>
</dbReference>
<evidence type="ECO:0000256" key="2">
    <source>
        <dbReference type="ARBA" id="ARBA00023002"/>
    </source>
</evidence>
<keyword evidence="2" id="KW-0560">Oxidoreductase</keyword>
<accession>A0A8J3QBK8</accession>
<dbReference type="Gene3D" id="3.40.50.720">
    <property type="entry name" value="NAD(P)-binding Rossmann-like Domain"/>
    <property type="match status" value="1"/>
</dbReference>
<dbReference type="InterPro" id="IPR036291">
    <property type="entry name" value="NAD(P)-bd_dom_sf"/>
</dbReference>
<protein>
    <submittedName>
        <fullName evidence="4">Dehydrogenase</fullName>
    </submittedName>
</protein>
<dbReference type="InterPro" id="IPR057326">
    <property type="entry name" value="KR_dom"/>
</dbReference>
<dbReference type="PRINTS" id="PR00080">
    <property type="entry name" value="SDRFAMILY"/>
</dbReference>
<dbReference type="GO" id="GO:0016491">
    <property type="term" value="F:oxidoreductase activity"/>
    <property type="evidence" value="ECO:0007669"/>
    <property type="project" value="UniProtKB-KW"/>
</dbReference>
<feature type="domain" description="Ketoreductase" evidence="3">
    <location>
        <begin position="9"/>
        <end position="176"/>
    </location>
</feature>
<comment type="similarity">
    <text evidence="1">Belongs to the short-chain dehydrogenases/reductases (SDR) family.</text>
</comment>
<dbReference type="PRINTS" id="PR00081">
    <property type="entry name" value="GDHRDH"/>
</dbReference>
<evidence type="ECO:0000313" key="4">
    <source>
        <dbReference type="EMBL" id="GIH06683.1"/>
    </source>
</evidence>
<keyword evidence="5" id="KW-1185">Reference proteome</keyword>
<dbReference type="PANTHER" id="PTHR43477:SF1">
    <property type="entry name" value="DIHYDROANTICAPSIN 7-DEHYDROGENASE"/>
    <property type="match status" value="1"/>
</dbReference>
<evidence type="ECO:0000256" key="1">
    <source>
        <dbReference type="ARBA" id="ARBA00006484"/>
    </source>
</evidence>
<name>A0A8J3QBK8_9ACTN</name>
<dbReference type="SUPFAM" id="SSF51735">
    <property type="entry name" value="NAD(P)-binding Rossmann-fold domains"/>
    <property type="match status" value="1"/>
</dbReference>
<dbReference type="AlphaFoldDB" id="A0A8J3QBK8"/>
<comment type="caution">
    <text evidence="4">The sequence shown here is derived from an EMBL/GenBank/DDBJ whole genome shotgun (WGS) entry which is preliminary data.</text>
</comment>
<evidence type="ECO:0000259" key="3">
    <source>
        <dbReference type="SMART" id="SM00822"/>
    </source>
</evidence>
<dbReference type="InterPro" id="IPR002347">
    <property type="entry name" value="SDR_fam"/>
</dbReference>